<feature type="domain" description="DUF58" evidence="3">
    <location>
        <begin position="291"/>
        <end position="374"/>
    </location>
</feature>
<dbReference type="Pfam" id="PF01882">
    <property type="entry name" value="DUF58"/>
    <property type="match status" value="1"/>
</dbReference>
<feature type="compositionally biased region" description="Basic residues" evidence="1">
    <location>
        <begin position="34"/>
        <end position="43"/>
    </location>
</feature>
<keyword evidence="2" id="KW-1133">Transmembrane helix</keyword>
<keyword evidence="2" id="KW-0472">Membrane</keyword>
<evidence type="ECO:0000259" key="3">
    <source>
        <dbReference type="Pfam" id="PF01882"/>
    </source>
</evidence>
<gene>
    <name evidence="4" type="ORF">AOLFYP35_00334</name>
</gene>
<feature type="transmembrane region" description="Helical" evidence="2">
    <location>
        <begin position="103"/>
        <end position="124"/>
    </location>
</feature>
<proteinExistence type="predicted"/>
<feature type="transmembrane region" description="Helical" evidence="2">
    <location>
        <begin position="130"/>
        <end position="149"/>
    </location>
</feature>
<feature type="compositionally biased region" description="Low complexity" evidence="1">
    <location>
        <begin position="44"/>
        <end position="59"/>
    </location>
</feature>
<accession>A0A6N2RJ29</accession>
<keyword evidence="2" id="KW-0812">Transmembrane</keyword>
<organism evidence="4">
    <name type="scientific">Schaalia odontolytica</name>
    <dbReference type="NCBI Taxonomy" id="1660"/>
    <lineage>
        <taxon>Bacteria</taxon>
        <taxon>Bacillati</taxon>
        <taxon>Actinomycetota</taxon>
        <taxon>Actinomycetes</taxon>
        <taxon>Actinomycetales</taxon>
        <taxon>Actinomycetaceae</taxon>
        <taxon>Schaalia</taxon>
    </lineage>
</organism>
<name>A0A6N2RJ29_9ACTO</name>
<protein>
    <recommendedName>
        <fullName evidence="3">DUF58 domain-containing protein</fullName>
    </recommendedName>
</protein>
<dbReference type="InterPro" id="IPR002881">
    <property type="entry name" value="DUF58"/>
</dbReference>
<dbReference type="AlphaFoldDB" id="A0A6N2RJ29"/>
<dbReference type="PANTHER" id="PTHR34351:SF1">
    <property type="entry name" value="SLR1927 PROTEIN"/>
    <property type="match status" value="1"/>
</dbReference>
<dbReference type="PANTHER" id="PTHR34351">
    <property type="entry name" value="SLR1927 PROTEIN-RELATED"/>
    <property type="match status" value="1"/>
</dbReference>
<dbReference type="EMBL" id="CACRSM010000002">
    <property type="protein sequence ID" value="VYS79640.1"/>
    <property type="molecule type" value="Genomic_DNA"/>
</dbReference>
<evidence type="ECO:0000256" key="2">
    <source>
        <dbReference type="SAM" id="Phobius"/>
    </source>
</evidence>
<feature type="region of interest" description="Disordered" evidence="1">
    <location>
        <begin position="1"/>
        <end position="59"/>
    </location>
</feature>
<sequence>MAKHSAPKAPAAPRTSGSRRGAKHPGGEHLDSGKRRRGKRSSAKRGAGSKDASARSSKSSVFASARANVKTSLGGLRQGMSRFAQSLGTVPGVKYLRHAARSVTSVGWVVLFSALVAAVVSRAFGWVEAFFVACACLLAFLIAVVWVIVPSPHKVSVRLPRQRIVAGQTAVGEITAENMSDRRARSGLIELPIASSALQFLVPPLPGKGVWSEVFSVVTHRRGLVTVGPARALRADPLGLIRRIGTWSEPATLYVHPKTIRVPFDATGIHADVEGVTTAKLSSSDVSFHALRDYVPGDDRRNVHWPMTAHIGRLVVRQFEETRRSHHLVVLDTRLGQWNDRDSFENAVSIAASLVVADMAASRTVSLTTATDWVTTSAATRMLDAMCAIHDSGEADLMARLREAIAKRPGLSVVTVIAAPTVDDDQASHLLNAIPVDVRSAVVRVRPGHPKLRRLSHGTLADCPTLEDLPRLVAAGGLA</sequence>
<reference evidence="4" key="1">
    <citation type="submission" date="2019-11" db="EMBL/GenBank/DDBJ databases">
        <authorList>
            <person name="Feng L."/>
        </authorList>
    </citation>
    <scope>NUCLEOTIDE SEQUENCE</scope>
    <source>
        <strain evidence="4">AodontolyticusLFYP35</strain>
    </source>
</reference>
<evidence type="ECO:0000256" key="1">
    <source>
        <dbReference type="SAM" id="MobiDB-lite"/>
    </source>
</evidence>
<evidence type="ECO:0000313" key="4">
    <source>
        <dbReference type="EMBL" id="VYS79640.1"/>
    </source>
</evidence>